<dbReference type="AlphaFoldDB" id="A0A9X2AB75"/>
<dbReference type="GO" id="GO:0016787">
    <property type="term" value="F:hydrolase activity"/>
    <property type="evidence" value="ECO:0007669"/>
    <property type="project" value="UniProtKB-KW"/>
</dbReference>
<dbReference type="EC" id="2.3.2.2" evidence="1"/>
<keyword evidence="1" id="KW-0808">Transferase</keyword>
<evidence type="ECO:0000313" key="1">
    <source>
        <dbReference type="EMBL" id="MCI0182394.1"/>
    </source>
</evidence>
<dbReference type="InterPro" id="IPR043137">
    <property type="entry name" value="GGT_ssub_C"/>
</dbReference>
<dbReference type="Gene3D" id="1.10.246.230">
    <property type="match status" value="1"/>
</dbReference>
<dbReference type="PANTHER" id="PTHR43881">
    <property type="entry name" value="GAMMA-GLUTAMYLTRANSPEPTIDASE (AFU_ORTHOLOGUE AFUA_4G13580)"/>
    <property type="match status" value="1"/>
</dbReference>
<organism evidence="1 2">
    <name type="scientific">Sulfoacidibacillus ferrooxidans</name>
    <dbReference type="NCBI Taxonomy" id="2005001"/>
    <lineage>
        <taxon>Bacteria</taxon>
        <taxon>Bacillati</taxon>
        <taxon>Bacillota</taxon>
        <taxon>Bacilli</taxon>
        <taxon>Bacillales</taxon>
        <taxon>Alicyclobacillaceae</taxon>
        <taxon>Sulfoacidibacillus</taxon>
    </lineage>
</organism>
<dbReference type="InterPro" id="IPR029055">
    <property type="entry name" value="Ntn_hydrolases_N"/>
</dbReference>
<dbReference type="PANTHER" id="PTHR43881:SF1">
    <property type="entry name" value="GAMMA-GLUTAMYLTRANSPEPTIDASE (AFU_ORTHOLOGUE AFUA_4G13580)"/>
    <property type="match status" value="1"/>
</dbReference>
<dbReference type="PRINTS" id="PR01210">
    <property type="entry name" value="GGTRANSPTASE"/>
</dbReference>
<accession>A0A9X2AB75</accession>
<dbReference type="Pfam" id="PF01019">
    <property type="entry name" value="G_glu_transpept"/>
    <property type="match status" value="1"/>
</dbReference>
<dbReference type="EMBL" id="JALBUF010000001">
    <property type="protein sequence ID" value="MCI0182394.1"/>
    <property type="molecule type" value="Genomic_DNA"/>
</dbReference>
<reference evidence="1" key="1">
    <citation type="submission" date="2022-03" db="EMBL/GenBank/DDBJ databases">
        <title>Draft Genome Sequence of Firmicute Strain S0AB, a Heterotrophic Iron/Sulfur-Oxidizing Extreme Acidophile.</title>
        <authorList>
            <person name="Vergara E."/>
            <person name="Pakostova E."/>
            <person name="Johnson D.B."/>
            <person name="Holmes D.S."/>
        </authorList>
    </citation>
    <scope>NUCLEOTIDE SEQUENCE</scope>
    <source>
        <strain evidence="1">S0AB</strain>
    </source>
</reference>
<keyword evidence="1" id="KW-0012">Acyltransferase</keyword>
<dbReference type="Proteomes" id="UP001139263">
    <property type="component" value="Unassembled WGS sequence"/>
</dbReference>
<keyword evidence="2" id="KW-1185">Reference proteome</keyword>
<dbReference type="SUPFAM" id="SSF56235">
    <property type="entry name" value="N-terminal nucleophile aminohydrolases (Ntn hydrolases)"/>
    <property type="match status" value="1"/>
</dbReference>
<gene>
    <name evidence="1" type="primary">ywrD</name>
    <name evidence="1" type="ORF">MM817_00653</name>
</gene>
<dbReference type="InterPro" id="IPR052896">
    <property type="entry name" value="GGT-like_enzyme"/>
</dbReference>
<keyword evidence="1" id="KW-0378">Hydrolase</keyword>
<protein>
    <submittedName>
        <fullName evidence="1">Glutathione hydrolase-like YwrD proenzyme</fullName>
        <ecNumber evidence="1">2.3.2.2</ecNumber>
    </submittedName>
</protein>
<dbReference type="GO" id="GO:0103068">
    <property type="term" value="F:leukotriene C4 gamma-glutamyl transferase activity"/>
    <property type="evidence" value="ECO:0007669"/>
    <property type="project" value="UniProtKB-EC"/>
</dbReference>
<comment type="caution">
    <text evidence="1">The sequence shown here is derived from an EMBL/GenBank/DDBJ whole genome shotgun (WGS) entry which is preliminary data.</text>
</comment>
<evidence type="ECO:0000313" key="2">
    <source>
        <dbReference type="Proteomes" id="UP001139263"/>
    </source>
</evidence>
<proteinExistence type="predicted"/>
<sequence>MNLTHHLNDYPYASKRSVVVGKRGMVATGQPLAAQAGLAVLQRGGNAIDAAIAAAACLTVVEPTANGIGSDLFAIVHTQGKLHGLNASGPAPALLTAQKVQQAGHKEMPRFGVLPVTVPGTPKGWATLSEKFGKLPLTDVMTDAVFYAQQGFPLSPVLARMWDRAYSAYKNHLQGEEFAAWFETFAPDGRAPRAGEVWRSPGHAHTLQQIAETHARSFYEGDIAHHIDTFFRQHQGYLSSADLAAYQPEWVDPIHSTYRGYEVWELPPNGQGLIALLALNLLQTEEFSTKESEQTYHYQIEALKLAFADGLAYITDPLHMSMDVQALLSADYTNMRKQAIGQRAGEPTAGSPVKGGTVYLATADEEGNMVSLIQSNYMGFGSGIVIPGTGISMQNRGHLFSLDASHANYLQPGKRTFHTIIPGFLTQQGRAVGPFGVMGGYMQPQGHLQVMMNLLHFNLNPQSALDAPRFQWIKGKTVEVERTVSESVVSGLQSRGHDVRIAADSTAFGRGQMILRNEQGVLFGATEPRTDGTVATY</sequence>
<dbReference type="RefSeq" id="WP_241711991.1">
    <property type="nucleotide sequence ID" value="NZ_JALBUF010000001.1"/>
</dbReference>
<name>A0A9X2AB75_9BACL</name>
<dbReference type="Gene3D" id="3.60.20.40">
    <property type="match status" value="1"/>
</dbReference>